<name>C4JFW0_UNCRE</name>
<dbReference type="KEGG" id="ure:UREG_01040"/>
<evidence type="ECO:0000313" key="1">
    <source>
        <dbReference type="EMBL" id="EEP76191.1"/>
    </source>
</evidence>
<reference evidence="2" key="1">
    <citation type="journal article" date="2009" name="Genome Res.">
        <title>Comparative genomic analyses of the human fungal pathogens Coccidioides and their relatives.</title>
        <authorList>
            <person name="Sharpton T.J."/>
            <person name="Stajich J.E."/>
            <person name="Rounsley S.D."/>
            <person name="Gardner M.J."/>
            <person name="Wortman J.R."/>
            <person name="Jordar V.S."/>
            <person name="Maiti R."/>
            <person name="Kodira C.D."/>
            <person name="Neafsey D.E."/>
            <person name="Zeng Q."/>
            <person name="Hung C.-Y."/>
            <person name="McMahan C."/>
            <person name="Muszewska A."/>
            <person name="Grynberg M."/>
            <person name="Mandel M.A."/>
            <person name="Kellner E.M."/>
            <person name="Barker B.M."/>
            <person name="Galgiani J.N."/>
            <person name="Orbach M.J."/>
            <person name="Kirkland T.N."/>
            <person name="Cole G.T."/>
            <person name="Henn M.R."/>
            <person name="Birren B.W."/>
            <person name="Taylor J.W."/>
        </authorList>
    </citation>
    <scope>NUCLEOTIDE SEQUENCE [LARGE SCALE GENOMIC DNA]</scope>
    <source>
        <strain evidence="2">UAMH 1704</strain>
    </source>
</reference>
<dbReference type="EMBL" id="CH476615">
    <property type="protein sequence ID" value="EEP76191.1"/>
    <property type="molecule type" value="Genomic_DNA"/>
</dbReference>
<dbReference type="VEuPathDB" id="FungiDB:UREG_01040"/>
<dbReference type="Proteomes" id="UP000002058">
    <property type="component" value="Unassembled WGS sequence"/>
</dbReference>
<dbReference type="InParanoid" id="C4JFW0"/>
<keyword evidence="2" id="KW-1185">Reference proteome</keyword>
<proteinExistence type="predicted"/>
<dbReference type="AlphaFoldDB" id="C4JFW0"/>
<dbReference type="GeneID" id="8438244"/>
<evidence type="ECO:0000313" key="2">
    <source>
        <dbReference type="Proteomes" id="UP000002058"/>
    </source>
</evidence>
<dbReference type="HOGENOM" id="CLU_1994308_0_0_1"/>
<gene>
    <name evidence="1" type="ORF">UREG_01040</name>
</gene>
<protein>
    <submittedName>
        <fullName evidence="1">Uncharacterized protein</fullName>
    </submittedName>
</protein>
<organism evidence="1 2">
    <name type="scientific">Uncinocarpus reesii (strain UAMH 1704)</name>
    <dbReference type="NCBI Taxonomy" id="336963"/>
    <lineage>
        <taxon>Eukaryota</taxon>
        <taxon>Fungi</taxon>
        <taxon>Dikarya</taxon>
        <taxon>Ascomycota</taxon>
        <taxon>Pezizomycotina</taxon>
        <taxon>Eurotiomycetes</taxon>
        <taxon>Eurotiomycetidae</taxon>
        <taxon>Onygenales</taxon>
        <taxon>Onygenaceae</taxon>
        <taxon>Uncinocarpus</taxon>
    </lineage>
</organism>
<sequence>MPAPRGVEGACLRVDILRINPHMSGALLTVPRVNKYGTRGRCGANSGIDSSCCRNLRLNPGHQIFCSFAFLCLASRHASASDPASTALNPCQSSHLFQEINQRGTAIKAGCSSRKAAEHVWSRQQ</sequence>
<accession>C4JFW0</accession>
<dbReference type="RefSeq" id="XP_002541524.1">
    <property type="nucleotide sequence ID" value="XM_002541478.1"/>
</dbReference>